<comment type="caution">
    <text evidence="1">The sequence shown here is derived from an EMBL/GenBank/DDBJ whole genome shotgun (WGS) entry which is preliminary data.</text>
</comment>
<gene>
    <name evidence="1" type="ORF">K8V88_01715</name>
</gene>
<reference evidence="1" key="2">
    <citation type="submission" date="2021-09" db="EMBL/GenBank/DDBJ databases">
        <authorList>
            <person name="Gilroy R."/>
        </authorList>
    </citation>
    <scope>NUCLEOTIDE SEQUENCE</scope>
    <source>
        <strain evidence="1">7886</strain>
    </source>
</reference>
<evidence type="ECO:0000313" key="2">
    <source>
        <dbReference type="Proteomes" id="UP000747013"/>
    </source>
</evidence>
<proteinExistence type="predicted"/>
<protein>
    <recommendedName>
        <fullName evidence="3">BIG2 domain-containing protein</fullName>
    </recommendedName>
</protein>
<name>A0A921HQT9_9LACO</name>
<dbReference type="AlphaFoldDB" id="A0A921HQT9"/>
<sequence length="643" mass="71716">MKTILLLLKFVLPLVLALWLFFIIHPEAILADNAVASIQYHTPTPNPTGRFGVWATGGFDRQPTTSYYTTVGDPIKITTHTVRATLSFTLNPLEPVSHRWFISGDDGKFSQIPNETKNSLVYTPQQSGTYYIQLYTYYSGVFTTDKFYSDVVTVHVLKRPIDANSLDISLDKSYLYNVKDSSNNEIVPKNAYATAIPEPIDATGDISWSLDRPDLATIDDNGHIIANSDGNSGVVKITGLIKNSDGSVITSKPQAIKIGGGLDNQTVHANQPATFHIQTDTDSQRDDDKDVKITWYKRSTNGQVTQLKTQNDPTTYVTTPTTKAENGDEFYAQITVKKNTVRTNSAILNVLPPTDPNINIQNSIVDTTFHPTENTDSVINKVSTNDKLVINSKIYNSGYKNFPNSMLSIPLFPLEDKQNFNIDDIEVNKQKLTTSDYQIVNNNFNNQKELIIELKDLKIKTTKDVEVDLTTPTIDTEQVINSTPYFSGTTDDNNDFQSEDNKLLINLTPNQIILNPHNIQFDPITQFQKGAIKHRTAATNAPHSAISVQGSQRKSGNKYLFVKQSSPLHNDTGNILGANLFYKMNNSIQSIKNKVLVEEADNDTPLTSIVWNRKDGLLLKVNSNQIEPGQYSTQLNWTVQNSI</sequence>
<evidence type="ECO:0000313" key="1">
    <source>
        <dbReference type="EMBL" id="HJF86132.1"/>
    </source>
</evidence>
<reference evidence="1" key="1">
    <citation type="journal article" date="2021" name="PeerJ">
        <title>Extensive microbial diversity within the chicken gut microbiome revealed by metagenomics and culture.</title>
        <authorList>
            <person name="Gilroy R."/>
            <person name="Ravi A."/>
            <person name="Getino M."/>
            <person name="Pursley I."/>
            <person name="Horton D.L."/>
            <person name="Alikhan N.F."/>
            <person name="Baker D."/>
            <person name="Gharbi K."/>
            <person name="Hall N."/>
            <person name="Watson M."/>
            <person name="Adriaenssens E.M."/>
            <person name="Foster-Nyarko E."/>
            <person name="Jarju S."/>
            <person name="Secka A."/>
            <person name="Antonio M."/>
            <person name="Oren A."/>
            <person name="Chaudhuri R.R."/>
            <person name="La Ragione R."/>
            <person name="Hildebrand F."/>
            <person name="Pallen M.J."/>
        </authorList>
    </citation>
    <scope>NUCLEOTIDE SEQUENCE</scope>
    <source>
        <strain evidence="1">7886</strain>
    </source>
</reference>
<dbReference type="EMBL" id="DYWC01000039">
    <property type="protein sequence ID" value="HJF86132.1"/>
    <property type="molecule type" value="Genomic_DNA"/>
</dbReference>
<organism evidence="1 2">
    <name type="scientific">Companilactobacillus farciminis</name>
    <dbReference type="NCBI Taxonomy" id="1612"/>
    <lineage>
        <taxon>Bacteria</taxon>
        <taxon>Bacillati</taxon>
        <taxon>Bacillota</taxon>
        <taxon>Bacilli</taxon>
        <taxon>Lactobacillales</taxon>
        <taxon>Lactobacillaceae</taxon>
        <taxon>Companilactobacillus</taxon>
    </lineage>
</organism>
<dbReference type="Proteomes" id="UP000747013">
    <property type="component" value="Unassembled WGS sequence"/>
</dbReference>
<accession>A0A921HQT9</accession>
<evidence type="ECO:0008006" key="3">
    <source>
        <dbReference type="Google" id="ProtNLM"/>
    </source>
</evidence>